<name>A0A1H9RRL3_9ACTN</name>
<keyword evidence="2" id="KW-1185">Reference proteome</keyword>
<sequence length="83" mass="9082">MGTFPSTGIVRGRLLIQTFRQGRCLSNEQPPPHNLPRDRRNKVGIFHASFLLASVLALDCGIAPTVGRRLSRQIGSAQRVVSS</sequence>
<organism evidence="1 2">
    <name type="scientific">Propionibacterium cyclohexanicum</name>
    <dbReference type="NCBI Taxonomy" id="64702"/>
    <lineage>
        <taxon>Bacteria</taxon>
        <taxon>Bacillati</taxon>
        <taxon>Actinomycetota</taxon>
        <taxon>Actinomycetes</taxon>
        <taxon>Propionibacteriales</taxon>
        <taxon>Propionibacteriaceae</taxon>
        <taxon>Propionibacterium</taxon>
    </lineage>
</organism>
<accession>A0A1H9RRL3</accession>
<dbReference type="EMBL" id="FOGZ01000008">
    <property type="protein sequence ID" value="SER74559.1"/>
    <property type="molecule type" value="Genomic_DNA"/>
</dbReference>
<gene>
    <name evidence="1" type="ORF">SAMN05443377_10876</name>
</gene>
<dbReference type="Proteomes" id="UP000198815">
    <property type="component" value="Unassembled WGS sequence"/>
</dbReference>
<reference evidence="1 2" key="1">
    <citation type="submission" date="2016-10" db="EMBL/GenBank/DDBJ databases">
        <authorList>
            <person name="de Groot N.N."/>
        </authorList>
    </citation>
    <scope>NUCLEOTIDE SEQUENCE [LARGE SCALE GENOMIC DNA]</scope>
    <source>
        <strain evidence="1 2">DSM 16859</strain>
    </source>
</reference>
<protein>
    <submittedName>
        <fullName evidence="1">Uncharacterized protein</fullName>
    </submittedName>
</protein>
<evidence type="ECO:0000313" key="1">
    <source>
        <dbReference type="EMBL" id="SER74559.1"/>
    </source>
</evidence>
<dbReference type="AlphaFoldDB" id="A0A1H9RRL3"/>
<evidence type="ECO:0000313" key="2">
    <source>
        <dbReference type="Proteomes" id="UP000198815"/>
    </source>
</evidence>
<proteinExistence type="predicted"/>